<name>A0ABX4ZEC6_9ENTR</name>
<keyword evidence="1" id="KW-1133">Transmembrane helix</keyword>
<proteinExistence type="predicted"/>
<feature type="transmembrane region" description="Helical" evidence="1">
    <location>
        <begin position="15"/>
        <end position="33"/>
    </location>
</feature>
<evidence type="ECO:0000313" key="2">
    <source>
        <dbReference type="EMBL" id="POP44542.1"/>
    </source>
</evidence>
<sequence>MCVNFVYFCGGVKRFYFVFFNIIFLYFVLLFSAKKTPLIAVFSWPFLPIFWPPVWGGARALLFFFELTV</sequence>
<keyword evidence="1" id="KW-0472">Membrane</keyword>
<accession>A0ABX4ZEC6</accession>
<keyword evidence="1" id="KW-0812">Transmembrane</keyword>
<evidence type="ECO:0000256" key="1">
    <source>
        <dbReference type="SAM" id="Phobius"/>
    </source>
</evidence>
<organism evidence="2 3">
    <name type="scientific">Superficieibacter electus</name>
    <dbReference type="NCBI Taxonomy" id="2022662"/>
    <lineage>
        <taxon>Bacteria</taxon>
        <taxon>Pseudomonadati</taxon>
        <taxon>Pseudomonadota</taxon>
        <taxon>Gammaproteobacteria</taxon>
        <taxon>Enterobacterales</taxon>
        <taxon>Enterobacteriaceae</taxon>
        <taxon>Superficieibacter</taxon>
    </lineage>
</organism>
<reference evidence="2 3" key="1">
    <citation type="submission" date="2018-01" db="EMBL/GenBank/DDBJ databases">
        <title>Superficieibacter electus gen. nov., sp. nov., an extended-spectrum beta-lactamase possessing member of the Enterobacteriaceae family, isolated from intensive care unit surfaces.</title>
        <authorList>
            <person name="Potter R.F."/>
            <person name="D'Souza A.W."/>
        </authorList>
    </citation>
    <scope>NUCLEOTIDE SEQUENCE [LARGE SCALE GENOMIC DNA]</scope>
    <source>
        <strain evidence="2 3">BP-2</strain>
    </source>
</reference>
<gene>
    <name evidence="2" type="ORF">CHU33_11370</name>
</gene>
<protein>
    <submittedName>
        <fullName evidence="2">Uncharacterized protein</fullName>
    </submittedName>
</protein>
<comment type="caution">
    <text evidence="2">The sequence shown here is derived from an EMBL/GenBank/DDBJ whole genome shotgun (WGS) entry which is preliminary data.</text>
</comment>
<dbReference type="EMBL" id="PQGE01000009">
    <property type="protein sequence ID" value="POP44542.1"/>
    <property type="molecule type" value="Genomic_DNA"/>
</dbReference>
<keyword evidence="3" id="KW-1185">Reference proteome</keyword>
<feature type="transmembrane region" description="Helical" evidence="1">
    <location>
        <begin position="45"/>
        <end position="65"/>
    </location>
</feature>
<dbReference type="Proteomes" id="UP000237073">
    <property type="component" value="Unassembled WGS sequence"/>
</dbReference>
<evidence type="ECO:0000313" key="3">
    <source>
        <dbReference type="Proteomes" id="UP000237073"/>
    </source>
</evidence>